<comment type="caution">
    <text evidence="1">The sequence shown here is derived from an EMBL/GenBank/DDBJ whole genome shotgun (WGS) entry which is preliminary data.</text>
</comment>
<dbReference type="OrthoDB" id="10065496at2759"/>
<gene>
    <name evidence="1" type="ORF">SeLEV6574_g00490</name>
</gene>
<protein>
    <submittedName>
        <fullName evidence="1">Uncharacterized protein</fullName>
    </submittedName>
</protein>
<name>A0A507DJN3_9FUNG</name>
<reference evidence="1 2" key="1">
    <citation type="journal article" date="2019" name="Sci. Rep.">
        <title>Comparative genomics of chytrid fungi reveal insights into the obligate biotrophic and pathogenic lifestyle of Synchytrium endobioticum.</title>
        <authorList>
            <person name="van de Vossenberg B.T.L.H."/>
            <person name="Warris S."/>
            <person name="Nguyen H.D.T."/>
            <person name="van Gent-Pelzer M.P.E."/>
            <person name="Joly D.L."/>
            <person name="van de Geest H.C."/>
            <person name="Bonants P.J.M."/>
            <person name="Smith D.S."/>
            <person name="Levesque C.A."/>
            <person name="van der Lee T.A.J."/>
        </authorList>
    </citation>
    <scope>NUCLEOTIDE SEQUENCE [LARGE SCALE GENOMIC DNA]</scope>
    <source>
        <strain evidence="1 2">LEV6574</strain>
    </source>
</reference>
<proteinExistence type="predicted"/>
<dbReference type="AlphaFoldDB" id="A0A507DJN3"/>
<dbReference type="VEuPathDB" id="FungiDB:SeMB42_g05495"/>
<dbReference type="EMBL" id="QEAM01000008">
    <property type="protein sequence ID" value="TPX51090.1"/>
    <property type="molecule type" value="Genomic_DNA"/>
</dbReference>
<organism evidence="1 2">
    <name type="scientific">Synchytrium endobioticum</name>
    <dbReference type="NCBI Taxonomy" id="286115"/>
    <lineage>
        <taxon>Eukaryota</taxon>
        <taxon>Fungi</taxon>
        <taxon>Fungi incertae sedis</taxon>
        <taxon>Chytridiomycota</taxon>
        <taxon>Chytridiomycota incertae sedis</taxon>
        <taxon>Chytridiomycetes</taxon>
        <taxon>Synchytriales</taxon>
        <taxon>Synchytriaceae</taxon>
        <taxon>Synchytrium</taxon>
    </lineage>
</organism>
<accession>A0A507DJN3</accession>
<evidence type="ECO:0000313" key="1">
    <source>
        <dbReference type="EMBL" id="TPX51090.1"/>
    </source>
</evidence>
<sequence length="194" mass="21531">MGPNQAILGFQVQQSSCGIIRFSVRNKITLYTCTAASTETLELPSQIVYHAVVGAKSTRFGEAAHVVYSQSLSALRAIGNETELLVDEVELLTTELHRITVLPEERWLHKLGHMASDVARRFERVNKETARIMANATMVMGDKNRIVRDTYTTLLKPVLGTVDKLIAETLDCGAKSVYDTWFANEAANSLIVYL</sequence>
<evidence type="ECO:0000313" key="2">
    <source>
        <dbReference type="Proteomes" id="UP000320475"/>
    </source>
</evidence>
<dbReference type="Proteomes" id="UP000320475">
    <property type="component" value="Unassembled WGS sequence"/>
</dbReference>